<evidence type="ECO:0000259" key="1">
    <source>
        <dbReference type="Pfam" id="PF10988"/>
    </source>
</evidence>
<gene>
    <name evidence="2" type="ORF">SAMN04488121_10528</name>
</gene>
<organism evidence="2 3">
    <name type="scientific">Chitinophaga filiformis</name>
    <name type="common">Myxococcus filiformis</name>
    <name type="synonym">Flexibacter filiformis</name>
    <dbReference type="NCBI Taxonomy" id="104663"/>
    <lineage>
        <taxon>Bacteria</taxon>
        <taxon>Pseudomonadati</taxon>
        <taxon>Bacteroidota</taxon>
        <taxon>Chitinophagia</taxon>
        <taxon>Chitinophagales</taxon>
        <taxon>Chitinophagaceae</taxon>
        <taxon>Chitinophaga</taxon>
    </lineage>
</organism>
<evidence type="ECO:0000313" key="3">
    <source>
        <dbReference type="Proteomes" id="UP000199045"/>
    </source>
</evidence>
<dbReference type="Gene3D" id="2.160.20.120">
    <property type="match status" value="1"/>
</dbReference>
<dbReference type="InterPro" id="IPR021255">
    <property type="entry name" value="DUF2807"/>
</dbReference>
<reference evidence="2 3" key="1">
    <citation type="submission" date="2016-10" db="EMBL/GenBank/DDBJ databases">
        <authorList>
            <person name="de Groot N.N."/>
        </authorList>
    </citation>
    <scope>NUCLEOTIDE SEQUENCE [LARGE SCALE GENOMIC DNA]</scope>
    <source>
        <strain evidence="2 3">DSM 527</strain>
    </source>
</reference>
<sequence>MKKIICISALTLLIAAQYSCDGQRVNGSGNMTTETRTVGDYEKVVLKGSMDIEFTQGPAQPAVIEAEDNIMQYVRLEVHGSELVVDLKDHISVKTHKGIKIKLTAPDVNYLALAGSGNIHITNTLQNNDGIRLKLSGSGNIDGAVNSPDVEASSAGSGNISLSGETKDLEISLAGSGNFLGGDLHSENAEISIAGSGNVDVHASVKLEAKIAGSGDVRYKGTPSVVSKIAGSGSVRKS</sequence>
<dbReference type="RefSeq" id="WP_089834701.1">
    <property type="nucleotide sequence ID" value="NZ_FNBN01000005.1"/>
</dbReference>
<dbReference type="OrthoDB" id="1014513at2"/>
<dbReference type="PANTHER" id="PTHR39200">
    <property type="entry name" value="HYPOTHETICAL EXPORTED PROTEIN"/>
    <property type="match status" value="1"/>
</dbReference>
<dbReference type="Pfam" id="PF10988">
    <property type="entry name" value="DUF2807"/>
    <property type="match status" value="1"/>
</dbReference>
<dbReference type="Proteomes" id="UP000199045">
    <property type="component" value="Unassembled WGS sequence"/>
</dbReference>
<dbReference type="STRING" id="104663.SAMN04488121_10528"/>
<dbReference type="EMBL" id="FNBN01000005">
    <property type="protein sequence ID" value="SDG56373.1"/>
    <property type="molecule type" value="Genomic_DNA"/>
</dbReference>
<dbReference type="AlphaFoldDB" id="A0A1G7V9D3"/>
<accession>A0A1G7V9D3</accession>
<dbReference type="PANTHER" id="PTHR39200:SF1">
    <property type="entry name" value="AUTO-TRANSPORTER ADHESIN HEAD GIN DOMAIN-CONTAINING PROTEIN-RELATED"/>
    <property type="match status" value="1"/>
</dbReference>
<name>A0A1G7V9D3_CHIFI</name>
<proteinExistence type="predicted"/>
<protein>
    <submittedName>
        <fullName evidence="2">Putative auto-transporter adhesin, head GIN domain</fullName>
    </submittedName>
</protein>
<evidence type="ECO:0000313" key="2">
    <source>
        <dbReference type="EMBL" id="SDG56373.1"/>
    </source>
</evidence>
<feature type="domain" description="Putative auto-transporter adhesin head GIN" evidence="1">
    <location>
        <begin position="40"/>
        <end position="223"/>
    </location>
</feature>